<accession>A0ABD6EGQ1</accession>
<dbReference type="AlphaFoldDB" id="A0ABD6EGQ1"/>
<keyword evidence="2" id="KW-1185">Reference proteome</keyword>
<dbReference type="Proteomes" id="UP001608902">
    <property type="component" value="Unassembled WGS sequence"/>
</dbReference>
<reference evidence="1 2" key="1">
    <citation type="submission" date="2024-08" db="EMBL/GenBank/DDBJ databases">
        <title>Gnathostoma spinigerum genome.</title>
        <authorList>
            <person name="Gonzalez-Bertolin B."/>
            <person name="Monzon S."/>
            <person name="Zaballos A."/>
            <person name="Jimenez P."/>
            <person name="Dekumyoy P."/>
            <person name="Varona S."/>
            <person name="Cuesta I."/>
            <person name="Sumanam S."/>
            <person name="Adisakwattana P."/>
            <person name="Gasser R.B."/>
            <person name="Hernandez-Gonzalez A."/>
            <person name="Young N.D."/>
            <person name="Perteguer M.J."/>
        </authorList>
    </citation>
    <scope>NUCLEOTIDE SEQUENCE [LARGE SCALE GENOMIC DNA]</scope>
    <source>
        <strain evidence="1">AL3</strain>
        <tissue evidence="1">Liver</tissue>
    </source>
</reference>
<evidence type="ECO:0000313" key="2">
    <source>
        <dbReference type="Proteomes" id="UP001608902"/>
    </source>
</evidence>
<sequence>MSVCATNPDLGFLSKKQRFRSWLMNCLFEIHPLSERQGLSPSDFSPIFPSQKSIPHEAKLASIGIQNGLLYGVRIRPRTMVRIADLKLSSKYDAEIESSEHFCAGNALLQYAFWMEIISRLKARKKLLDVVREWSSDAEESVSKKFGSEVTVADLSMTDFDVLFSLVGISISKTFSEDFKRFMEKFKTDSVAGNIAD</sequence>
<gene>
    <name evidence="1" type="ORF">AB6A40_003228</name>
</gene>
<comment type="caution">
    <text evidence="1">The sequence shown here is derived from an EMBL/GenBank/DDBJ whole genome shotgun (WGS) entry which is preliminary data.</text>
</comment>
<dbReference type="EMBL" id="JBGFUD010001610">
    <property type="protein sequence ID" value="MFH4976519.1"/>
    <property type="molecule type" value="Genomic_DNA"/>
</dbReference>
<protein>
    <submittedName>
        <fullName evidence="1">Uncharacterized protein</fullName>
    </submittedName>
</protein>
<proteinExistence type="predicted"/>
<evidence type="ECO:0000313" key="1">
    <source>
        <dbReference type="EMBL" id="MFH4976519.1"/>
    </source>
</evidence>
<organism evidence="1 2">
    <name type="scientific">Gnathostoma spinigerum</name>
    <dbReference type="NCBI Taxonomy" id="75299"/>
    <lineage>
        <taxon>Eukaryota</taxon>
        <taxon>Metazoa</taxon>
        <taxon>Ecdysozoa</taxon>
        <taxon>Nematoda</taxon>
        <taxon>Chromadorea</taxon>
        <taxon>Rhabditida</taxon>
        <taxon>Spirurina</taxon>
        <taxon>Gnathostomatomorpha</taxon>
        <taxon>Gnathostomatoidea</taxon>
        <taxon>Gnathostomatidae</taxon>
        <taxon>Gnathostoma</taxon>
    </lineage>
</organism>
<name>A0ABD6EGQ1_9BILA</name>